<dbReference type="AlphaFoldDB" id="A0A0V1C6Q3"/>
<sequence length="87" mass="9832">MTEEFYRASGALQAELEQELEGEERQCATDGWAKRRWLFRYWKSRTCAIIEQARVDCCLTTPLAADNSPHALASKHAERADSVAGTQ</sequence>
<accession>A0A0V1C6Q3</accession>
<name>A0A0V1C6Q3_TRIBR</name>
<protein>
    <submittedName>
        <fullName evidence="1">Uncharacterized protein</fullName>
    </submittedName>
</protein>
<evidence type="ECO:0000313" key="2">
    <source>
        <dbReference type="Proteomes" id="UP000054653"/>
    </source>
</evidence>
<dbReference type="EMBL" id="JYDI01000443">
    <property type="protein sequence ID" value="KRY44949.1"/>
    <property type="molecule type" value="Genomic_DNA"/>
</dbReference>
<comment type="caution">
    <text evidence="1">The sequence shown here is derived from an EMBL/GenBank/DDBJ whole genome shotgun (WGS) entry which is preliminary data.</text>
</comment>
<keyword evidence="2" id="KW-1185">Reference proteome</keyword>
<organism evidence="1 2">
    <name type="scientific">Trichinella britovi</name>
    <name type="common">Parasitic roundworm</name>
    <dbReference type="NCBI Taxonomy" id="45882"/>
    <lineage>
        <taxon>Eukaryota</taxon>
        <taxon>Metazoa</taxon>
        <taxon>Ecdysozoa</taxon>
        <taxon>Nematoda</taxon>
        <taxon>Enoplea</taxon>
        <taxon>Dorylaimia</taxon>
        <taxon>Trichinellida</taxon>
        <taxon>Trichinellidae</taxon>
        <taxon>Trichinella</taxon>
    </lineage>
</organism>
<gene>
    <name evidence="1" type="ORF">T03_3150</name>
</gene>
<reference evidence="1 2" key="1">
    <citation type="submission" date="2015-01" db="EMBL/GenBank/DDBJ databases">
        <title>Evolution of Trichinella species and genotypes.</title>
        <authorList>
            <person name="Korhonen P.K."/>
            <person name="Edoardo P."/>
            <person name="Giuseppe L.R."/>
            <person name="Gasser R.B."/>
        </authorList>
    </citation>
    <scope>NUCLEOTIDE SEQUENCE [LARGE SCALE GENOMIC DNA]</scope>
    <source>
        <strain evidence="1">ISS120</strain>
    </source>
</reference>
<proteinExistence type="predicted"/>
<dbReference type="Proteomes" id="UP000054653">
    <property type="component" value="Unassembled WGS sequence"/>
</dbReference>
<evidence type="ECO:0000313" key="1">
    <source>
        <dbReference type="EMBL" id="KRY44949.1"/>
    </source>
</evidence>